<feature type="domain" description="DNA methylase adenine-specific" evidence="6">
    <location>
        <begin position="244"/>
        <end position="478"/>
    </location>
</feature>
<dbReference type="GO" id="GO:0032259">
    <property type="term" value="P:methylation"/>
    <property type="evidence" value="ECO:0007669"/>
    <property type="project" value="UniProtKB-KW"/>
</dbReference>
<evidence type="ECO:0000313" key="7">
    <source>
        <dbReference type="EMBL" id="SNV37503.1"/>
    </source>
</evidence>
<evidence type="ECO:0000313" key="8">
    <source>
        <dbReference type="Proteomes" id="UP000215355"/>
    </source>
</evidence>
<evidence type="ECO:0000256" key="3">
    <source>
        <dbReference type="ARBA" id="ARBA00022679"/>
    </source>
</evidence>
<proteinExistence type="inferred from homology"/>
<dbReference type="GO" id="GO:0008170">
    <property type="term" value="F:N-methyltransferase activity"/>
    <property type="evidence" value="ECO:0007669"/>
    <property type="project" value="InterPro"/>
</dbReference>
<keyword evidence="5" id="KW-0680">Restriction system</keyword>
<reference evidence="7 8" key="1">
    <citation type="submission" date="2017-06" db="EMBL/GenBank/DDBJ databases">
        <authorList>
            <consortium name="Pathogen Informatics"/>
        </authorList>
    </citation>
    <scope>NUCLEOTIDE SEQUENCE [LARGE SCALE GENOMIC DNA]</scope>
    <source>
        <strain evidence="7 8">NCTC12149</strain>
    </source>
</reference>
<dbReference type="EMBL" id="LT906468">
    <property type="protein sequence ID" value="SNV37503.1"/>
    <property type="molecule type" value="Genomic_DNA"/>
</dbReference>
<dbReference type="InterPro" id="IPR029063">
    <property type="entry name" value="SAM-dependent_MTases_sf"/>
</dbReference>
<dbReference type="GO" id="GO:0003677">
    <property type="term" value="F:DNA binding"/>
    <property type="evidence" value="ECO:0007669"/>
    <property type="project" value="InterPro"/>
</dbReference>
<dbReference type="PANTHER" id="PTHR33841:SF5">
    <property type="entry name" value="DNA METHYLASE (MODIFICATION METHYLASE) (METHYLTRANSFERASE)-RELATED"/>
    <property type="match status" value="1"/>
</dbReference>
<dbReference type="SUPFAM" id="SSF53335">
    <property type="entry name" value="S-adenosyl-L-methionine-dependent methyltransferases"/>
    <property type="match status" value="1"/>
</dbReference>
<dbReference type="AlphaFoldDB" id="A0AAJ5BYT6"/>
<dbReference type="PRINTS" id="PR00507">
    <property type="entry name" value="N12N6MTFRASE"/>
</dbReference>
<dbReference type="GO" id="GO:0009307">
    <property type="term" value="P:DNA restriction-modification system"/>
    <property type="evidence" value="ECO:0007669"/>
    <property type="project" value="UniProtKB-KW"/>
</dbReference>
<dbReference type="Pfam" id="PF02384">
    <property type="entry name" value="N6_Mtase"/>
    <property type="match status" value="1"/>
</dbReference>
<evidence type="ECO:0000259" key="6">
    <source>
        <dbReference type="Pfam" id="PF02384"/>
    </source>
</evidence>
<dbReference type="PROSITE" id="PS00092">
    <property type="entry name" value="N6_MTASE"/>
    <property type="match status" value="1"/>
</dbReference>
<dbReference type="Proteomes" id="UP000215355">
    <property type="component" value="Chromosome 1"/>
</dbReference>
<protein>
    <submittedName>
        <fullName evidence="7">Modification methylase VspI</fullName>
        <ecNumber evidence="7">2.1.1.72</ecNumber>
    </submittedName>
</protein>
<evidence type="ECO:0000256" key="4">
    <source>
        <dbReference type="ARBA" id="ARBA00022691"/>
    </source>
</evidence>
<dbReference type="InterPro" id="IPR050953">
    <property type="entry name" value="N4_N6_ade-DNA_methylase"/>
</dbReference>
<dbReference type="Gene3D" id="3.40.50.150">
    <property type="entry name" value="Vaccinia Virus protein VP39"/>
    <property type="match status" value="1"/>
</dbReference>
<gene>
    <name evidence="7" type="primary">vspIM</name>
    <name evidence="7" type="ORF">SAMEA4412673_00217</name>
</gene>
<name>A0AAJ5BYT6_9SPHI</name>
<dbReference type="GO" id="GO:0009007">
    <property type="term" value="F:site-specific DNA-methyltransferase (adenine-specific) activity"/>
    <property type="evidence" value="ECO:0007669"/>
    <property type="project" value="UniProtKB-EC"/>
</dbReference>
<dbReference type="EC" id="2.1.1.72" evidence="7"/>
<evidence type="ECO:0000256" key="1">
    <source>
        <dbReference type="ARBA" id="ARBA00006594"/>
    </source>
</evidence>
<dbReference type="InterPro" id="IPR003356">
    <property type="entry name" value="DNA_methylase_A-5"/>
</dbReference>
<organism evidence="7 8">
    <name type="scientific">Sphingobacterium mizutaii</name>
    <dbReference type="NCBI Taxonomy" id="1010"/>
    <lineage>
        <taxon>Bacteria</taxon>
        <taxon>Pseudomonadati</taxon>
        <taxon>Bacteroidota</taxon>
        <taxon>Sphingobacteriia</taxon>
        <taxon>Sphingobacteriales</taxon>
        <taxon>Sphingobacteriaceae</taxon>
        <taxon>Sphingobacterium</taxon>
    </lineage>
</organism>
<evidence type="ECO:0000256" key="2">
    <source>
        <dbReference type="ARBA" id="ARBA00022603"/>
    </source>
</evidence>
<accession>A0AAJ5BYT6</accession>
<keyword evidence="4" id="KW-0949">S-adenosyl-L-methionine</keyword>
<evidence type="ECO:0000256" key="5">
    <source>
        <dbReference type="ARBA" id="ARBA00022747"/>
    </source>
</evidence>
<comment type="similarity">
    <text evidence="1">Belongs to the N(4)/N(6)-methyltransferase family.</text>
</comment>
<dbReference type="PANTHER" id="PTHR33841">
    <property type="entry name" value="DNA METHYLTRANSFERASE YEEA-RELATED"/>
    <property type="match status" value="1"/>
</dbReference>
<dbReference type="KEGG" id="smiz:4412673_00217"/>
<sequence length="786" mass="90537">MYIFEEDMGNFKDLTFWTKNLGHLPVHLIPLVESKFIMLNGVTGNFCLDVSEEEGSMDSYFSESWSSNTKNYLYIKDETANLYNWSNPNRVEEIPLKAIGNNLEKFYEYLVSKSHKSDKDIVPKIIDIFKQFRTLTSEYQNPTQALDLLFILLASLEDDLSELDKNKWNISDITIPNNFDAFVERFKTNAGHLKPNLGLILRHSSGAIFQEAQKEVMFFDSQMDLFGTYSSSVKTKNLAYSSIHYTPSYLARSIVENVLKNIDSTKTDLIKILDPACGSGEFLIEVLKQLAEVRYHGNITIHGFDSSQTAINTTRFLLSYEKRSIWKERLSFEVNIVDDSLLERWDNDYSIIVMNPPFASWEHLGTKKSREAVRMILNSNFTGRPNQASAFFYKAVLHLAEGGCVGSVIPSSILTYSAYDRLRKEVFETINIDLLAKLGNFVFEDALTDVSMFVGHKPKTQDTIPTLLWTRNEKGIVHNALRELRKIQYSTGGSKDQVDFSIFKPDTFPVIEDSWKAVSFKEHSLIKSLKLYVINGKLVKLGDLFDVQQGIRTGNNNIFKISGNDYQNLPDNEKIYFRPVTDNESISNGYLKKSFYTWYPYDINGLTINTELDFLEKAPNYYAKVIGFKEILSNRARKDETNWWQLSEHRAWQRNKATKLISTEFGNSSSFAIDKSGDFVVERGYAWQSKYKFDSEDLYFYLSLFSSNFFDKLLSIYSRQLAGGRWYDLGKKHTKQIPIPNVRDHLVKESPMYSKMVEIGRLLSDGDTYVKSILDDIVINYYPNDL</sequence>
<dbReference type="RefSeq" id="WP_139185532.1">
    <property type="nucleotide sequence ID" value="NZ_FNGK01000009.1"/>
</dbReference>
<keyword evidence="2 7" id="KW-0489">Methyltransferase</keyword>
<dbReference type="CDD" id="cd02440">
    <property type="entry name" value="AdoMet_MTases"/>
    <property type="match status" value="1"/>
</dbReference>
<dbReference type="InterPro" id="IPR002052">
    <property type="entry name" value="DNA_methylase_N6_adenine_CS"/>
</dbReference>
<keyword evidence="3 7" id="KW-0808">Transferase</keyword>